<proteinExistence type="predicted"/>
<evidence type="ECO:0000313" key="2">
    <source>
        <dbReference type="Proteomes" id="UP000198964"/>
    </source>
</evidence>
<dbReference type="RefSeq" id="WP_093918847.1">
    <property type="nucleotide sequence ID" value="NZ_FONW01000002.1"/>
</dbReference>
<protein>
    <recommendedName>
        <fullName evidence="3">Lipoprotein</fullName>
    </recommendedName>
</protein>
<reference evidence="1 2" key="1">
    <citation type="submission" date="2016-10" db="EMBL/GenBank/DDBJ databases">
        <authorList>
            <person name="de Groot N.N."/>
        </authorList>
    </citation>
    <scope>NUCLEOTIDE SEQUENCE [LARGE SCALE GENOMIC DNA]</scope>
    <source>
        <strain evidence="1 2">CGMCC 1.9156</strain>
    </source>
</reference>
<organism evidence="1 2">
    <name type="scientific">Sunxiuqinia elliptica</name>
    <dbReference type="NCBI Taxonomy" id="655355"/>
    <lineage>
        <taxon>Bacteria</taxon>
        <taxon>Pseudomonadati</taxon>
        <taxon>Bacteroidota</taxon>
        <taxon>Bacteroidia</taxon>
        <taxon>Marinilabiliales</taxon>
        <taxon>Prolixibacteraceae</taxon>
        <taxon>Sunxiuqinia</taxon>
    </lineage>
</organism>
<dbReference type="STRING" id="655355.SAMN05216283_102165"/>
<keyword evidence="2" id="KW-1185">Reference proteome</keyword>
<dbReference type="Proteomes" id="UP000198964">
    <property type="component" value="Unassembled WGS sequence"/>
</dbReference>
<gene>
    <name evidence="1" type="ORF">SAMN05216283_102165</name>
</gene>
<dbReference type="EMBL" id="FONW01000002">
    <property type="protein sequence ID" value="SFE94351.1"/>
    <property type="molecule type" value="Genomic_DNA"/>
</dbReference>
<dbReference type="PROSITE" id="PS51257">
    <property type="entry name" value="PROKAR_LIPOPROTEIN"/>
    <property type="match status" value="1"/>
</dbReference>
<dbReference type="AlphaFoldDB" id="A0A1I2EPT8"/>
<accession>A0A1I2EPT8</accession>
<sequence length="156" mass="17880">MKAFHLKISITFLFFVLIGVGCEKEEDLAMAEGYVVGSFVADVIREGQVTGEKTGRGYCILLKGSKNKSMDFYTFNFPDDFFQFQEELLIPEYNGNNCGPNFFPDSLKYIYKIKFSYQLVEELNKVQFVTGACTALYPTFAWDDFKQVILFEPTVN</sequence>
<name>A0A1I2EPT8_9BACT</name>
<evidence type="ECO:0000313" key="1">
    <source>
        <dbReference type="EMBL" id="SFE94351.1"/>
    </source>
</evidence>
<evidence type="ECO:0008006" key="3">
    <source>
        <dbReference type="Google" id="ProtNLM"/>
    </source>
</evidence>